<sequence length="629" mass="69705">MSTNTQTQPLDTTIVKAGIYPAIGIARVGNSPDAFYFGPEVPDPAPAEPGFYRDEQGALKREAARFRIYGFNAAGEVVQELTAADAQIEWGVTLANTKAAWYQFQIALDIPEAATAQPSFLRNMAVADRSVLSIAPGERRISGSDQRGEGYQFASGRFMGKEVYLGELRTDAQGRLFVLGGHGKAASWNGARAITFANNEGWHDDVADGPVTATVQYNGQELTVDPAWVVVAPPNYAPQQKSVRTMWDLMRDLFVSNGTLTAPEKPSFQNDIRPIFERLSHLQWVNAGFAAAFGWGGSTPFSQPEWMKKLANPSDSLKEWRLTLYNQFRQFDRDAWAPSPWPWLYGDAMAVPAADTPRQNVELAPLQLRFLKQWAAGDFIADYDPTAVPPQRIDDVPLAAQPDTLNQAAMEFCLADAFHPGCEMTWPMRQDTMYMAPYRLAHQPKGWIEPDYGAVLTPDNISGPCGPQIAGGITRWMAVPWQTDTASCRSGYQKSYDPYLPTFWPARVPNQVMSQQAYAVVMNESLPLDDRLSAFAKRASWIRPLGNISYEQQINNMIKDIAQVGVVEVRDGPRDSAGFPATLQVEQLPQQHGERLFAAAAAGTVDEEFEDVDLSTVEKVHHLGPRRLR</sequence>
<dbReference type="CDD" id="cd14731">
    <property type="entry name" value="LodA_like_1"/>
    <property type="match status" value="1"/>
</dbReference>
<accession>A0A1W1XZX7</accession>
<evidence type="ECO:0000259" key="2">
    <source>
        <dbReference type="Pfam" id="PF18417"/>
    </source>
</evidence>
<feature type="domain" description="L-Lysine epsilon oxidase N-terminal" evidence="1">
    <location>
        <begin position="20"/>
        <end position="231"/>
    </location>
</feature>
<proteinExistence type="predicted"/>
<dbReference type="InterPro" id="IPR033798">
    <property type="entry name" value="LodA-like"/>
</dbReference>
<dbReference type="RefSeq" id="WP_084092512.1">
    <property type="nucleotide sequence ID" value="NZ_FWXD01000028.1"/>
</dbReference>
<dbReference type="EMBL" id="FWXD01000028">
    <property type="protein sequence ID" value="SMC29048.1"/>
    <property type="molecule type" value="Genomic_DNA"/>
</dbReference>
<evidence type="ECO:0000259" key="1">
    <source>
        <dbReference type="Pfam" id="PF17990"/>
    </source>
</evidence>
<dbReference type="OrthoDB" id="336698at2"/>
<protein>
    <recommendedName>
        <fullName evidence="5">L-lysine 6-oxidase</fullName>
    </recommendedName>
</protein>
<evidence type="ECO:0008006" key="5">
    <source>
        <dbReference type="Google" id="ProtNLM"/>
    </source>
</evidence>
<gene>
    <name evidence="3" type="ORF">SAMN02745857_03569</name>
</gene>
<dbReference type="Pfam" id="PF18417">
    <property type="entry name" value="LodA_C"/>
    <property type="match status" value="1"/>
</dbReference>
<reference evidence="3 4" key="1">
    <citation type="submission" date="2017-04" db="EMBL/GenBank/DDBJ databases">
        <authorList>
            <person name="Afonso C.L."/>
            <person name="Miller P.J."/>
            <person name="Scott M.A."/>
            <person name="Spackman E."/>
            <person name="Goraichik I."/>
            <person name="Dimitrov K.M."/>
            <person name="Suarez D.L."/>
            <person name="Swayne D.E."/>
        </authorList>
    </citation>
    <scope>NUCLEOTIDE SEQUENCE [LARGE SCALE GENOMIC DNA]</scope>
    <source>
        <strain evidence="3 4">DSM 23236</strain>
    </source>
</reference>
<dbReference type="AlphaFoldDB" id="A0A1W1XZX7"/>
<keyword evidence="4" id="KW-1185">Reference proteome</keyword>
<dbReference type="Proteomes" id="UP000192761">
    <property type="component" value="Unassembled WGS sequence"/>
</dbReference>
<evidence type="ECO:0000313" key="4">
    <source>
        <dbReference type="Proteomes" id="UP000192761"/>
    </source>
</evidence>
<dbReference type="STRING" id="1121001.SAMN02745857_03569"/>
<dbReference type="InterPro" id="IPR041173">
    <property type="entry name" value="LodA_C"/>
</dbReference>
<name>A0A1W1XZX7_9NEIS</name>
<organism evidence="3 4">
    <name type="scientific">Andreprevotia lacus DSM 23236</name>
    <dbReference type="NCBI Taxonomy" id="1121001"/>
    <lineage>
        <taxon>Bacteria</taxon>
        <taxon>Pseudomonadati</taxon>
        <taxon>Pseudomonadota</taxon>
        <taxon>Betaproteobacteria</taxon>
        <taxon>Neisseriales</taxon>
        <taxon>Chitinibacteraceae</taxon>
        <taxon>Andreprevotia</taxon>
    </lineage>
</organism>
<feature type="domain" description="L-lysine epsilon oxidase C-terminal" evidence="2">
    <location>
        <begin position="356"/>
        <end position="504"/>
    </location>
</feature>
<dbReference type="Pfam" id="PF17990">
    <property type="entry name" value="LodA_N"/>
    <property type="match status" value="1"/>
</dbReference>
<evidence type="ECO:0000313" key="3">
    <source>
        <dbReference type="EMBL" id="SMC29048.1"/>
    </source>
</evidence>
<dbReference type="InterPro" id="IPR041168">
    <property type="entry name" value="LodA_N"/>
</dbReference>